<reference evidence="1 2" key="1">
    <citation type="journal article" date="2021" name="Plant Biotechnol. J.">
        <title>Multi-omics assisted identification of the key and species-specific regulatory components of drought-tolerant mechanisms in Gossypium stocksii.</title>
        <authorList>
            <person name="Yu D."/>
            <person name="Ke L."/>
            <person name="Zhang D."/>
            <person name="Wu Y."/>
            <person name="Sun Y."/>
            <person name="Mei J."/>
            <person name="Sun J."/>
            <person name="Sun Y."/>
        </authorList>
    </citation>
    <scope>NUCLEOTIDE SEQUENCE [LARGE SCALE GENOMIC DNA]</scope>
    <source>
        <strain evidence="2">cv. E1</strain>
        <tissue evidence="1">Leaf</tissue>
    </source>
</reference>
<dbReference type="PANTHER" id="PTHR34676:SF8">
    <property type="entry name" value="TRANSMEMBRANE PROTEIN"/>
    <property type="match status" value="1"/>
</dbReference>
<evidence type="ECO:0000313" key="2">
    <source>
        <dbReference type="Proteomes" id="UP000828251"/>
    </source>
</evidence>
<gene>
    <name evidence="1" type="ORF">J1N35_035176</name>
</gene>
<name>A0A9D3ZPX3_9ROSI</name>
<dbReference type="Proteomes" id="UP000828251">
    <property type="component" value="Unassembled WGS sequence"/>
</dbReference>
<evidence type="ECO:0000313" key="1">
    <source>
        <dbReference type="EMBL" id="KAH1057111.1"/>
    </source>
</evidence>
<dbReference type="AlphaFoldDB" id="A0A9D3ZPX3"/>
<proteinExistence type="predicted"/>
<dbReference type="PANTHER" id="PTHR34676">
    <property type="entry name" value="DUF4219 DOMAIN-CONTAINING PROTEIN-RELATED"/>
    <property type="match status" value="1"/>
</dbReference>
<dbReference type="Pfam" id="PF14223">
    <property type="entry name" value="Retrotran_gag_2"/>
    <property type="match status" value="1"/>
</dbReference>
<protein>
    <submittedName>
        <fullName evidence="1">Uncharacterized protein</fullName>
    </submittedName>
</protein>
<accession>A0A9D3ZPX3</accession>
<comment type="caution">
    <text evidence="1">The sequence shown here is derived from an EMBL/GenBank/DDBJ whole genome shotgun (WGS) entry which is preliminary data.</text>
</comment>
<organism evidence="1 2">
    <name type="scientific">Gossypium stocksii</name>
    <dbReference type="NCBI Taxonomy" id="47602"/>
    <lineage>
        <taxon>Eukaryota</taxon>
        <taxon>Viridiplantae</taxon>
        <taxon>Streptophyta</taxon>
        <taxon>Embryophyta</taxon>
        <taxon>Tracheophyta</taxon>
        <taxon>Spermatophyta</taxon>
        <taxon>Magnoliopsida</taxon>
        <taxon>eudicotyledons</taxon>
        <taxon>Gunneridae</taxon>
        <taxon>Pentapetalae</taxon>
        <taxon>rosids</taxon>
        <taxon>malvids</taxon>
        <taxon>Malvales</taxon>
        <taxon>Malvaceae</taxon>
        <taxon>Malvoideae</taxon>
        <taxon>Gossypium</taxon>
    </lineage>
</organism>
<dbReference type="OrthoDB" id="1698982at2759"/>
<dbReference type="EMBL" id="JAIQCV010000010">
    <property type="protein sequence ID" value="KAH1057111.1"/>
    <property type="molecule type" value="Genomic_DNA"/>
</dbReference>
<sequence>MSTCKEIWNKLATTHEGTNQVKESKIHLLTLDFELFKIKLRESIKEMFDRFTDIINGLKALGKAYSNKKNDEEIAQ</sequence>
<keyword evidence="2" id="KW-1185">Reference proteome</keyword>